<name>A0A514D5G8_9VIRU</name>
<dbReference type="EMBL" id="MN034419">
    <property type="protein sequence ID" value="QDH88842.1"/>
    <property type="molecule type" value="Genomic_RNA"/>
</dbReference>
<accession>A0A514D5G8</accession>
<reference evidence="1" key="1">
    <citation type="submission" date="2019-05" db="EMBL/GenBank/DDBJ databases">
        <title>Metatranscriptomic reconstruction reveals RNA viruses with the potential to shape carbon cycling in soil.</title>
        <authorList>
            <person name="Starr E.P."/>
            <person name="Nuccio E."/>
            <person name="Pett-Ridge J."/>
            <person name="Banfield J.F."/>
            <person name="Firestone M.K."/>
        </authorList>
    </citation>
    <scope>NUCLEOTIDE SEQUENCE</scope>
    <source>
        <strain evidence="1">H1_Rhizo_26_FD_scaffold_425</strain>
    </source>
</reference>
<organism evidence="1">
    <name type="scientific">Leviviridae sp</name>
    <dbReference type="NCBI Taxonomy" id="2027243"/>
    <lineage>
        <taxon>Viruses</taxon>
        <taxon>Riboviria</taxon>
        <taxon>Orthornavirae</taxon>
        <taxon>Lenarviricota</taxon>
        <taxon>Leviviricetes</taxon>
        <taxon>Norzivirales</taxon>
        <taxon>Fiersviridae</taxon>
    </lineage>
</organism>
<protein>
    <submittedName>
        <fullName evidence="1">Uncharacterized protein</fullName>
    </submittedName>
</protein>
<proteinExistence type="predicted"/>
<sequence length="48" mass="5623">MSAPKKLFLITSKTANEFGCYSRTHRHMWKYEAKELRSQGQFTVKEAS</sequence>
<gene>
    <name evidence="1" type="ORF">H1Rhizo26FD425_000001</name>
</gene>
<evidence type="ECO:0000313" key="1">
    <source>
        <dbReference type="EMBL" id="QDH88842.1"/>
    </source>
</evidence>